<name>A0A817AXH6_BRANA</name>
<proteinExistence type="predicted"/>
<accession>A0A817AXH6</accession>
<dbReference type="Proteomes" id="UP001295469">
    <property type="component" value="Chromosome A10"/>
</dbReference>
<gene>
    <name evidence="1" type="ORF">DARMORV10_A10P10410.1</name>
</gene>
<reference evidence="1" key="1">
    <citation type="submission" date="2021-01" db="EMBL/GenBank/DDBJ databases">
        <authorList>
            <consortium name="Genoscope - CEA"/>
            <person name="William W."/>
        </authorList>
    </citation>
    <scope>NUCLEOTIDE SEQUENCE</scope>
</reference>
<evidence type="ECO:0000313" key="1">
    <source>
        <dbReference type="EMBL" id="CAF2324195.1"/>
    </source>
</evidence>
<dbReference type="EMBL" id="HG994364">
    <property type="protein sequence ID" value="CAF2324195.1"/>
    <property type="molecule type" value="Genomic_DNA"/>
</dbReference>
<protein>
    <submittedName>
        <fullName evidence="1">(rape) hypothetical protein</fullName>
    </submittedName>
</protein>
<organism evidence="1">
    <name type="scientific">Brassica napus</name>
    <name type="common">Rape</name>
    <dbReference type="NCBI Taxonomy" id="3708"/>
    <lineage>
        <taxon>Eukaryota</taxon>
        <taxon>Viridiplantae</taxon>
        <taxon>Streptophyta</taxon>
        <taxon>Embryophyta</taxon>
        <taxon>Tracheophyta</taxon>
        <taxon>Spermatophyta</taxon>
        <taxon>Magnoliopsida</taxon>
        <taxon>eudicotyledons</taxon>
        <taxon>Gunneridae</taxon>
        <taxon>Pentapetalae</taxon>
        <taxon>rosids</taxon>
        <taxon>malvids</taxon>
        <taxon>Brassicales</taxon>
        <taxon>Brassicaceae</taxon>
        <taxon>Brassiceae</taxon>
        <taxon>Brassica</taxon>
    </lineage>
</organism>
<dbReference type="AlphaFoldDB" id="A0A817AXH6"/>
<sequence length="41" mass="4601">MHLTSLQGGWTLAIKSDAGRCTSKHLPGEIEIYCYFTVLLF</sequence>